<protein>
    <recommendedName>
        <fullName evidence="2">Alpha/beta hydrolase fold-3 domain-containing protein</fullName>
    </recommendedName>
</protein>
<dbReference type="EMBL" id="JNOM01000409">
    <property type="protein sequence ID" value="KNG81797.1"/>
    <property type="molecule type" value="Genomic_DNA"/>
</dbReference>
<evidence type="ECO:0000259" key="2">
    <source>
        <dbReference type="Pfam" id="PF07859"/>
    </source>
</evidence>
<accession>A0A0L1IQL9</accession>
<dbReference type="InterPro" id="IPR029058">
    <property type="entry name" value="AB_hydrolase_fold"/>
</dbReference>
<dbReference type="STRING" id="1509407.A0A0L1IQL9"/>
<dbReference type="Gene3D" id="3.40.50.1820">
    <property type="entry name" value="alpha/beta hydrolase"/>
    <property type="match status" value="1"/>
</dbReference>
<dbReference type="RefSeq" id="XP_015402720.1">
    <property type="nucleotide sequence ID" value="XM_015554544.1"/>
</dbReference>
<proteinExistence type="predicted"/>
<sequence>MPTTPFFDLLNALDSINNAEKYSAFHTVNATYKTSRDENSHITADILIPRTLRDTQYQGPRPVIVRIHGGFLVTGSSLYPPWFSNWILEYALINNAIIISPNYRLLPEVTGRDILNDMNNFWHWLHSGSVDPIIWGAGYQGVTLDQDSVLVVGESAGGYLAIQLAITYQSDIRGVIAAYPMVDLRSKFYTETYSKPVVGVPNVPVSLLDDHLAMMATRKQGRIEWVTAADPPDRLELAFSTVQNGKFLDFFGSKDRGLFPMERLQDRILAGERVQLPPMFIFHGEQDSAVPVDSSKAFVRFLREKVPHARVMFYTQDGDHGFDVDATLETPWLKDGLQRISKVWLESCSSNL</sequence>
<dbReference type="Proteomes" id="UP000037505">
    <property type="component" value="Unassembled WGS sequence"/>
</dbReference>
<keyword evidence="4" id="KW-1185">Reference proteome</keyword>
<keyword evidence="1" id="KW-0378">Hydrolase</keyword>
<dbReference type="AlphaFoldDB" id="A0A0L1IQL9"/>
<comment type="caution">
    <text evidence="3">The sequence shown here is derived from an EMBL/GenBank/DDBJ whole genome shotgun (WGS) entry which is preliminary data.</text>
</comment>
<dbReference type="InterPro" id="IPR050300">
    <property type="entry name" value="GDXG_lipolytic_enzyme"/>
</dbReference>
<gene>
    <name evidence="3" type="ORF">ANOM_009288</name>
</gene>
<dbReference type="GO" id="GO:0016787">
    <property type="term" value="F:hydrolase activity"/>
    <property type="evidence" value="ECO:0007669"/>
    <property type="project" value="UniProtKB-KW"/>
</dbReference>
<reference evidence="3 4" key="1">
    <citation type="submission" date="2014-06" db="EMBL/GenBank/DDBJ databases">
        <title>The Genome of the Aflatoxigenic Filamentous Fungus Aspergillus nomius.</title>
        <authorList>
            <person name="Moore M.G."/>
            <person name="Shannon B.M."/>
            <person name="Brian M.M."/>
        </authorList>
    </citation>
    <scope>NUCLEOTIDE SEQUENCE [LARGE SCALE GENOMIC DNA]</scope>
    <source>
        <strain evidence="3 4">NRRL 13137</strain>
    </source>
</reference>
<evidence type="ECO:0000256" key="1">
    <source>
        <dbReference type="ARBA" id="ARBA00022801"/>
    </source>
</evidence>
<name>A0A0L1IQL9_ASPN3</name>
<organism evidence="3 4">
    <name type="scientific">Aspergillus nomiae NRRL (strain ATCC 15546 / NRRL 13137 / CBS 260.88 / M93)</name>
    <dbReference type="NCBI Taxonomy" id="1509407"/>
    <lineage>
        <taxon>Eukaryota</taxon>
        <taxon>Fungi</taxon>
        <taxon>Dikarya</taxon>
        <taxon>Ascomycota</taxon>
        <taxon>Pezizomycotina</taxon>
        <taxon>Eurotiomycetes</taxon>
        <taxon>Eurotiomycetidae</taxon>
        <taxon>Eurotiales</taxon>
        <taxon>Aspergillaceae</taxon>
        <taxon>Aspergillus</taxon>
        <taxon>Aspergillus subgen. Circumdati</taxon>
    </lineage>
</organism>
<evidence type="ECO:0000313" key="3">
    <source>
        <dbReference type="EMBL" id="KNG81797.1"/>
    </source>
</evidence>
<dbReference type="PANTHER" id="PTHR48081:SF3">
    <property type="entry name" value="ALPHA_BETA HYDROLASE FOLD-3 DOMAIN-CONTAINING PROTEIN"/>
    <property type="match status" value="1"/>
</dbReference>
<feature type="domain" description="Alpha/beta hydrolase fold-3" evidence="2">
    <location>
        <begin position="64"/>
        <end position="191"/>
    </location>
</feature>
<dbReference type="OrthoDB" id="19653at2759"/>
<dbReference type="Pfam" id="PF07859">
    <property type="entry name" value="Abhydrolase_3"/>
    <property type="match status" value="1"/>
</dbReference>
<evidence type="ECO:0000313" key="4">
    <source>
        <dbReference type="Proteomes" id="UP000037505"/>
    </source>
</evidence>
<dbReference type="InterPro" id="IPR013094">
    <property type="entry name" value="AB_hydrolase_3"/>
</dbReference>
<dbReference type="PANTHER" id="PTHR48081">
    <property type="entry name" value="AB HYDROLASE SUPERFAMILY PROTEIN C4A8.06C"/>
    <property type="match status" value="1"/>
</dbReference>
<dbReference type="GeneID" id="26811092"/>
<dbReference type="SUPFAM" id="SSF53474">
    <property type="entry name" value="alpha/beta-Hydrolases"/>
    <property type="match status" value="1"/>
</dbReference>